<proteinExistence type="predicted"/>
<feature type="region of interest" description="Disordered" evidence="2">
    <location>
        <begin position="172"/>
        <end position="192"/>
    </location>
</feature>
<keyword evidence="4" id="KW-0808">Transferase</keyword>
<dbReference type="SUPFAM" id="SSF55874">
    <property type="entry name" value="ATPase domain of HSP90 chaperone/DNA topoisomerase II/histidine kinase"/>
    <property type="match status" value="1"/>
</dbReference>
<evidence type="ECO:0000313" key="4">
    <source>
        <dbReference type="EMBL" id="SFK00525.1"/>
    </source>
</evidence>
<evidence type="ECO:0000256" key="2">
    <source>
        <dbReference type="SAM" id="MobiDB-lite"/>
    </source>
</evidence>
<dbReference type="RefSeq" id="WP_245789558.1">
    <property type="nucleotide sequence ID" value="NZ_FOQY01000015.1"/>
</dbReference>
<evidence type="ECO:0000259" key="3">
    <source>
        <dbReference type="Pfam" id="PF13581"/>
    </source>
</evidence>
<gene>
    <name evidence="4" type="ORF">SAMN05216275_11591</name>
</gene>
<dbReference type="GeneID" id="96300192"/>
<feature type="domain" description="Histidine kinase/HSP90-like ATPase" evidence="3">
    <location>
        <begin position="50"/>
        <end position="163"/>
    </location>
</feature>
<keyword evidence="5" id="KW-1185">Reference proteome</keyword>
<dbReference type="Pfam" id="PF13581">
    <property type="entry name" value="HATPase_c_2"/>
    <property type="match status" value="1"/>
</dbReference>
<dbReference type="Proteomes" id="UP000199111">
    <property type="component" value="Unassembled WGS sequence"/>
</dbReference>
<reference evidence="5" key="1">
    <citation type="submission" date="2016-10" db="EMBL/GenBank/DDBJ databases">
        <authorList>
            <person name="Varghese N."/>
            <person name="Submissions S."/>
        </authorList>
    </citation>
    <scope>NUCLEOTIDE SEQUENCE [LARGE SCALE GENOMIC DNA]</scope>
    <source>
        <strain evidence="5">CGMCC 4.2126</strain>
    </source>
</reference>
<sequence length="192" mass="20401">MAARLLAMLAGVFTDRSRTTAHDTTGLAHQGPLLGHAPTAPLVISRRFGATPHQVRPARNFVAGILGDGHPLRDDAVLLTSELATNAVEHSSGPFDGPQEFLVTVAFVVHGVLITVQDPGSSQIPCPRDSGPDATGGRGLALVNSLATRWGFHRDSVGTVIWFELGSPAERLPAERGSAEEHDTGRLPRRDR</sequence>
<dbReference type="PANTHER" id="PTHR35526">
    <property type="entry name" value="ANTI-SIGMA-F FACTOR RSBW-RELATED"/>
    <property type="match status" value="1"/>
</dbReference>
<organism evidence="4 5">
    <name type="scientific">Streptosporangium canum</name>
    <dbReference type="NCBI Taxonomy" id="324952"/>
    <lineage>
        <taxon>Bacteria</taxon>
        <taxon>Bacillati</taxon>
        <taxon>Actinomycetota</taxon>
        <taxon>Actinomycetes</taxon>
        <taxon>Streptosporangiales</taxon>
        <taxon>Streptosporangiaceae</taxon>
        <taxon>Streptosporangium</taxon>
    </lineage>
</organism>
<dbReference type="InterPro" id="IPR003594">
    <property type="entry name" value="HATPase_dom"/>
</dbReference>
<dbReference type="EMBL" id="FOQY01000015">
    <property type="protein sequence ID" value="SFK00525.1"/>
    <property type="molecule type" value="Genomic_DNA"/>
</dbReference>
<dbReference type="GO" id="GO:0004674">
    <property type="term" value="F:protein serine/threonine kinase activity"/>
    <property type="evidence" value="ECO:0007669"/>
    <property type="project" value="UniProtKB-KW"/>
</dbReference>
<dbReference type="AlphaFoldDB" id="A0A1I3VZ74"/>
<dbReference type="InterPro" id="IPR036890">
    <property type="entry name" value="HATPase_C_sf"/>
</dbReference>
<accession>A0A1I3VZ74</accession>
<dbReference type="CDD" id="cd16936">
    <property type="entry name" value="HATPase_RsbW-like"/>
    <property type="match status" value="1"/>
</dbReference>
<evidence type="ECO:0000313" key="5">
    <source>
        <dbReference type="Proteomes" id="UP000199111"/>
    </source>
</evidence>
<keyword evidence="1" id="KW-0723">Serine/threonine-protein kinase</keyword>
<dbReference type="Gene3D" id="3.30.565.10">
    <property type="entry name" value="Histidine kinase-like ATPase, C-terminal domain"/>
    <property type="match status" value="1"/>
</dbReference>
<dbReference type="InterPro" id="IPR050267">
    <property type="entry name" value="Anti-sigma-factor_SerPK"/>
</dbReference>
<evidence type="ECO:0000256" key="1">
    <source>
        <dbReference type="ARBA" id="ARBA00022527"/>
    </source>
</evidence>
<name>A0A1I3VZ74_9ACTN</name>
<keyword evidence="4" id="KW-0418">Kinase</keyword>
<protein>
    <submittedName>
        <fullName evidence="4">Anti-sigma regulatory factor (Ser/Thr protein kinase)</fullName>
    </submittedName>
</protein>
<dbReference type="PANTHER" id="PTHR35526:SF3">
    <property type="entry name" value="ANTI-SIGMA-F FACTOR RSBW"/>
    <property type="match status" value="1"/>
</dbReference>